<dbReference type="SUPFAM" id="SSF47686">
    <property type="entry name" value="Anaphylotoxins (complement system)"/>
    <property type="match status" value="1"/>
</dbReference>
<evidence type="ECO:0000313" key="6">
    <source>
        <dbReference type="RefSeq" id="XP_013917740.1"/>
    </source>
</evidence>
<dbReference type="Gene3D" id="1.20.50.70">
    <property type="match status" value="1"/>
</dbReference>
<dbReference type="Pfam" id="PF01821">
    <property type="entry name" value="ANATO"/>
    <property type="match status" value="1"/>
</dbReference>
<keyword evidence="3" id="KW-1015">Disulfide bond</keyword>
<dbReference type="Gene3D" id="1.20.91.20">
    <property type="entry name" value="Anaphylotoxins (complement system)"/>
    <property type="match status" value="1"/>
</dbReference>
<proteinExistence type="predicted"/>
<dbReference type="RefSeq" id="XP_013917740.1">
    <property type="nucleotide sequence ID" value="XM_014062265.1"/>
</dbReference>
<sequence length="168" mass="18685">MTSEFDSLVALSAMDKAIYGVTGSKQKSMEKALLQLEKSDLGCGAGGGQNNVDVFRMAGLTFLTNANADDAKEKDETCTAIVRSTRSLKHDIERLVARFQNKEIQKCCQNGAQHYPFPQTCQERIKRIKTGSGRCIYAFRICCEFAVAKRLNDTHKHLLLGRNGMYTP</sequence>
<accession>A0A6I9Y8Y6</accession>
<gene>
    <name evidence="6" type="primary">LOC106545626</name>
</gene>
<dbReference type="InterPro" id="IPR000020">
    <property type="entry name" value="Anaphylatoxin/fibulin"/>
</dbReference>
<evidence type="ECO:0000313" key="5">
    <source>
        <dbReference type="Proteomes" id="UP000504617"/>
    </source>
</evidence>
<dbReference type="PROSITE" id="PS01177">
    <property type="entry name" value="ANAPHYLATOXIN_1"/>
    <property type="match status" value="1"/>
</dbReference>
<evidence type="ECO:0000256" key="1">
    <source>
        <dbReference type="ARBA" id="ARBA00004613"/>
    </source>
</evidence>
<dbReference type="InterPro" id="IPR018081">
    <property type="entry name" value="Anaphylatoxin_comp_syst"/>
</dbReference>
<protein>
    <submittedName>
        <fullName evidence="6">Complement C5-like</fullName>
    </submittedName>
</protein>
<dbReference type="PROSITE" id="PS01178">
    <property type="entry name" value="ANAPHYLATOXIN_2"/>
    <property type="match status" value="1"/>
</dbReference>
<evidence type="ECO:0000256" key="3">
    <source>
        <dbReference type="ARBA" id="ARBA00023157"/>
    </source>
</evidence>
<organism evidence="5 6">
    <name type="scientific">Thamnophis sirtalis</name>
    <dbReference type="NCBI Taxonomy" id="35019"/>
    <lineage>
        <taxon>Eukaryota</taxon>
        <taxon>Metazoa</taxon>
        <taxon>Chordata</taxon>
        <taxon>Craniata</taxon>
        <taxon>Vertebrata</taxon>
        <taxon>Euteleostomi</taxon>
        <taxon>Lepidosauria</taxon>
        <taxon>Squamata</taxon>
        <taxon>Bifurcata</taxon>
        <taxon>Unidentata</taxon>
        <taxon>Episquamata</taxon>
        <taxon>Toxicofera</taxon>
        <taxon>Serpentes</taxon>
        <taxon>Colubroidea</taxon>
        <taxon>Colubridae</taxon>
        <taxon>Natricinae</taxon>
        <taxon>Thamnophis</taxon>
    </lineage>
</organism>
<dbReference type="AlphaFoldDB" id="A0A6I9Y8Y6"/>
<reference evidence="6" key="1">
    <citation type="submission" date="2025-08" db="UniProtKB">
        <authorList>
            <consortium name="RefSeq"/>
        </authorList>
    </citation>
    <scope>IDENTIFICATION</scope>
</reference>
<dbReference type="CDD" id="cd00017">
    <property type="entry name" value="ANATO"/>
    <property type="match status" value="1"/>
</dbReference>
<dbReference type="GO" id="GO:0005576">
    <property type="term" value="C:extracellular region"/>
    <property type="evidence" value="ECO:0007669"/>
    <property type="project" value="UniProtKB-SubCell"/>
</dbReference>
<dbReference type="OrthoDB" id="6359008at2759"/>
<comment type="subcellular location">
    <subcellularLocation>
        <location evidence="1">Secreted</location>
    </subcellularLocation>
</comment>
<evidence type="ECO:0000256" key="2">
    <source>
        <dbReference type="ARBA" id="ARBA00022525"/>
    </source>
</evidence>
<name>A0A6I9Y8Y6_9SAUR</name>
<dbReference type="SMART" id="SM00104">
    <property type="entry name" value="ANATO"/>
    <property type="match status" value="1"/>
</dbReference>
<dbReference type="GeneID" id="106545626"/>
<dbReference type="Gene3D" id="2.20.130.20">
    <property type="match status" value="1"/>
</dbReference>
<dbReference type="Proteomes" id="UP000504617">
    <property type="component" value="Unplaced"/>
</dbReference>
<keyword evidence="5" id="KW-1185">Reference proteome</keyword>
<feature type="domain" description="Anaphylatoxin-like" evidence="4">
    <location>
        <begin position="107"/>
        <end position="143"/>
    </location>
</feature>
<evidence type="ECO:0000259" key="4">
    <source>
        <dbReference type="PROSITE" id="PS01178"/>
    </source>
</evidence>
<keyword evidence="2" id="KW-0964">Secreted</keyword>
<dbReference type="KEGG" id="tsr:106545626"/>